<evidence type="ECO:0000313" key="11">
    <source>
        <dbReference type="Proteomes" id="UP000315388"/>
    </source>
</evidence>
<evidence type="ECO:0000256" key="8">
    <source>
        <dbReference type="RuleBase" id="RU363032"/>
    </source>
</evidence>
<sequence length="289" mass="31659">MDVAMTLHRRLLIALLFLAPALIAVVFLRLWPAASALHNSLLAPRATSYSLENYSYLFSEPTFISSLITTLVYSVIINPLQIAIALALALLLNAAIPYVGFWRAIILLPVAIPQSVSAVVWGVGFRPDGPINAVLSSIGIEPMRFLTSPDQALASIMVIVSWIGVGYWMTFILAGLQDIPKSLYEAVRIDGANKWQQFRYVTLPQLRRPLTFVLVANTVANFLVFAPVQILTQGGPQGSTNLIMNEIYTRAFIADDPSSAAAATIILVSVVLLVVLFQFRMMRSPEDAD</sequence>
<keyword evidence="6 8" id="KW-1133">Transmembrane helix</keyword>
<feature type="domain" description="ABC transmembrane type-1" evidence="9">
    <location>
        <begin position="67"/>
        <end position="278"/>
    </location>
</feature>
<protein>
    <submittedName>
        <fullName evidence="10">Sugar ABC transporter permease</fullName>
    </submittedName>
</protein>
<gene>
    <name evidence="10" type="ORF">FHY56_14540</name>
</gene>
<keyword evidence="4" id="KW-1003">Cell membrane</keyword>
<comment type="similarity">
    <text evidence="2 8">Belongs to the binding-protein-dependent transport system permease family.</text>
</comment>
<dbReference type="SUPFAM" id="SSF161098">
    <property type="entry name" value="MetI-like"/>
    <property type="match status" value="1"/>
</dbReference>
<dbReference type="Proteomes" id="UP000315388">
    <property type="component" value="Unassembled WGS sequence"/>
</dbReference>
<dbReference type="PANTHER" id="PTHR43227:SF8">
    <property type="entry name" value="DIACETYLCHITOBIOSE UPTAKE SYSTEM PERMEASE PROTEIN DASB"/>
    <property type="match status" value="1"/>
</dbReference>
<comment type="subcellular location">
    <subcellularLocation>
        <location evidence="1 8">Cell membrane</location>
        <topology evidence="1 8">Multi-pass membrane protein</topology>
    </subcellularLocation>
</comment>
<keyword evidence="7 8" id="KW-0472">Membrane</keyword>
<dbReference type="InterPro" id="IPR035906">
    <property type="entry name" value="MetI-like_sf"/>
</dbReference>
<keyword evidence="5 8" id="KW-0812">Transmembrane</keyword>
<dbReference type="Pfam" id="PF00528">
    <property type="entry name" value="BPD_transp_1"/>
    <property type="match status" value="1"/>
</dbReference>
<feature type="transmembrane region" description="Helical" evidence="8">
    <location>
        <begin position="104"/>
        <end position="124"/>
    </location>
</feature>
<feature type="transmembrane region" description="Helical" evidence="8">
    <location>
        <begin position="209"/>
        <end position="231"/>
    </location>
</feature>
<evidence type="ECO:0000259" key="9">
    <source>
        <dbReference type="PROSITE" id="PS50928"/>
    </source>
</evidence>
<dbReference type="GO" id="GO:0005886">
    <property type="term" value="C:plasma membrane"/>
    <property type="evidence" value="ECO:0007669"/>
    <property type="project" value="UniProtKB-SubCell"/>
</dbReference>
<keyword evidence="3 8" id="KW-0813">Transport</keyword>
<dbReference type="PROSITE" id="PS50928">
    <property type="entry name" value="ABC_TM1"/>
    <property type="match status" value="1"/>
</dbReference>
<evidence type="ECO:0000313" key="10">
    <source>
        <dbReference type="EMBL" id="TPF74482.1"/>
    </source>
</evidence>
<feature type="transmembrane region" description="Helical" evidence="8">
    <location>
        <begin position="260"/>
        <end position="279"/>
    </location>
</feature>
<evidence type="ECO:0000256" key="3">
    <source>
        <dbReference type="ARBA" id="ARBA00022448"/>
    </source>
</evidence>
<dbReference type="EMBL" id="VEWJ01000011">
    <property type="protein sequence ID" value="TPF74482.1"/>
    <property type="molecule type" value="Genomic_DNA"/>
</dbReference>
<dbReference type="InterPro" id="IPR050809">
    <property type="entry name" value="UgpAE/MalFG_permease"/>
</dbReference>
<evidence type="ECO:0000256" key="4">
    <source>
        <dbReference type="ARBA" id="ARBA00022475"/>
    </source>
</evidence>
<keyword evidence="11" id="KW-1185">Reference proteome</keyword>
<evidence type="ECO:0000256" key="5">
    <source>
        <dbReference type="ARBA" id="ARBA00022692"/>
    </source>
</evidence>
<dbReference type="Gene3D" id="1.10.3720.10">
    <property type="entry name" value="MetI-like"/>
    <property type="match status" value="1"/>
</dbReference>
<comment type="caution">
    <text evidence="10">The sequence shown here is derived from an EMBL/GenBank/DDBJ whole genome shotgun (WGS) entry which is preliminary data.</text>
</comment>
<dbReference type="AlphaFoldDB" id="A0A502BIU3"/>
<feature type="transmembrane region" description="Helical" evidence="8">
    <location>
        <begin position="63"/>
        <end position="92"/>
    </location>
</feature>
<evidence type="ECO:0000256" key="7">
    <source>
        <dbReference type="ARBA" id="ARBA00023136"/>
    </source>
</evidence>
<organism evidence="10 11">
    <name type="scientific">Brucella gallinifaecis</name>
    <dbReference type="NCBI Taxonomy" id="215590"/>
    <lineage>
        <taxon>Bacteria</taxon>
        <taxon>Pseudomonadati</taxon>
        <taxon>Pseudomonadota</taxon>
        <taxon>Alphaproteobacteria</taxon>
        <taxon>Hyphomicrobiales</taxon>
        <taxon>Brucellaceae</taxon>
        <taxon>Brucella/Ochrobactrum group</taxon>
        <taxon>Brucella</taxon>
    </lineage>
</organism>
<reference evidence="10 11" key="1">
    <citation type="journal article" date="2003" name="Int. J. Syst. Evol. Microbiol.">
        <title>Towards a standardized format for the description of a novel species (of an established genus): Ochrobactrum gallinifaecis sp. nov.</title>
        <authorList>
            <person name="Kampfer P."/>
            <person name="Buczolits S."/>
            <person name="Albrecht A."/>
            <person name="Busse H.J."/>
            <person name="Stackebrandt E."/>
        </authorList>
    </citation>
    <scope>NUCLEOTIDE SEQUENCE [LARGE SCALE GENOMIC DNA]</scope>
    <source>
        <strain evidence="10 11">ISO 196</strain>
    </source>
</reference>
<evidence type="ECO:0000256" key="2">
    <source>
        <dbReference type="ARBA" id="ARBA00009306"/>
    </source>
</evidence>
<name>A0A502BIU3_9HYPH</name>
<evidence type="ECO:0000256" key="1">
    <source>
        <dbReference type="ARBA" id="ARBA00004651"/>
    </source>
</evidence>
<dbReference type="InterPro" id="IPR000515">
    <property type="entry name" value="MetI-like"/>
</dbReference>
<proteinExistence type="inferred from homology"/>
<dbReference type="PANTHER" id="PTHR43227">
    <property type="entry name" value="BLL4140 PROTEIN"/>
    <property type="match status" value="1"/>
</dbReference>
<accession>A0A502BIU3</accession>
<feature type="transmembrane region" description="Helical" evidence="8">
    <location>
        <begin position="152"/>
        <end position="176"/>
    </location>
</feature>
<dbReference type="GO" id="GO:0055085">
    <property type="term" value="P:transmembrane transport"/>
    <property type="evidence" value="ECO:0007669"/>
    <property type="project" value="InterPro"/>
</dbReference>
<dbReference type="CDD" id="cd06261">
    <property type="entry name" value="TM_PBP2"/>
    <property type="match status" value="1"/>
</dbReference>
<feature type="transmembrane region" description="Helical" evidence="8">
    <location>
        <begin position="12"/>
        <end position="31"/>
    </location>
</feature>
<evidence type="ECO:0000256" key="6">
    <source>
        <dbReference type="ARBA" id="ARBA00022989"/>
    </source>
</evidence>